<dbReference type="InterPro" id="IPR029044">
    <property type="entry name" value="Nucleotide-diphossugar_trans"/>
</dbReference>
<organism evidence="1 2">
    <name type="scientific">Stigmatella ashevillensis</name>
    <dbReference type="NCBI Taxonomy" id="2995309"/>
    <lineage>
        <taxon>Bacteria</taxon>
        <taxon>Pseudomonadati</taxon>
        <taxon>Myxococcota</taxon>
        <taxon>Myxococcia</taxon>
        <taxon>Myxococcales</taxon>
        <taxon>Cystobacterineae</taxon>
        <taxon>Archangiaceae</taxon>
        <taxon>Stigmatella</taxon>
    </lineage>
</organism>
<dbReference type="EMBL" id="JAQNDM010000002">
    <property type="protein sequence ID" value="MDC0710268.1"/>
    <property type="molecule type" value="Genomic_DNA"/>
</dbReference>
<evidence type="ECO:0000313" key="2">
    <source>
        <dbReference type="Proteomes" id="UP001221838"/>
    </source>
</evidence>
<dbReference type="Gene3D" id="3.90.550.10">
    <property type="entry name" value="Spore Coat Polysaccharide Biosynthesis Protein SpsA, Chain A"/>
    <property type="match status" value="1"/>
</dbReference>
<accession>A0ABT5DBT4</accession>
<evidence type="ECO:0000313" key="1">
    <source>
        <dbReference type="EMBL" id="MDC0710268.1"/>
    </source>
</evidence>
<dbReference type="SUPFAM" id="SSF53448">
    <property type="entry name" value="Nucleotide-diphospho-sugar transferases"/>
    <property type="match status" value="1"/>
</dbReference>
<keyword evidence="2" id="KW-1185">Reference proteome</keyword>
<name>A0ABT5DBT4_9BACT</name>
<gene>
    <name evidence="1" type="ORF">POL68_17455</name>
</gene>
<proteinExistence type="predicted"/>
<sequence length="500" mass="56524">MLSAWVFVYSAVLTLRALWCWRQGGLRVAHIAREQREVAREWSAGPPPPTIQVVLFLPMLREQGNVRDLFEALNRLDFPAEHLLVVPITTERETADQADRTRAAQALLEDLEARRTGARFFWKHSRSFPVRKLSAWVKTFQRDEEGRREVRAALQSALEQPTTRECVERALAEGASRAPSFHVHFPGVRGNKATQMNHALDVLRERGVLAHPERTYIGVYDADSRPHPLSLASLALAAHKDLAPAFQQYPIYLKGAERLGPLMRNEAWLQTARSLCVEYPRQLEVNRALLQGRMAGRTFTYCIGHGEFLRADWLLRARFPELQPIDDLPTGYMLSLAGQRIVPLPFFDVCEVADSLPEFIHQTSTWFAGQSDYRDPPARAARHFGPIPLVRAVRGRVEQVLANVQWATLGLVRLGVLGACLLTGSWAAGLVVLMAFTLEAAVNWGLALRLVEGHLDAEHLPRLAYRWSSVARPLFSSVGPCTYLLRRLFAQELPRYKTER</sequence>
<protein>
    <submittedName>
        <fullName evidence="1">Glycosyltransferase family 2 protein</fullName>
    </submittedName>
</protein>
<reference evidence="1 2" key="1">
    <citation type="submission" date="2022-11" db="EMBL/GenBank/DDBJ databases">
        <title>Minimal conservation of predation-associated metabolite biosynthetic gene clusters underscores biosynthetic potential of Myxococcota including descriptions for ten novel species: Archangium lansinium sp. nov., Myxococcus landrumus sp. nov., Nannocystis bai.</title>
        <authorList>
            <person name="Ahearne A."/>
            <person name="Stevens C."/>
            <person name="Dowd S."/>
        </authorList>
    </citation>
    <scope>NUCLEOTIDE SEQUENCE [LARGE SCALE GENOMIC DNA]</scope>
    <source>
        <strain evidence="1 2">NCWAL01</strain>
    </source>
</reference>
<dbReference type="RefSeq" id="WP_272139573.1">
    <property type="nucleotide sequence ID" value="NZ_JAQNDM010000002.1"/>
</dbReference>
<comment type="caution">
    <text evidence="1">The sequence shown here is derived from an EMBL/GenBank/DDBJ whole genome shotgun (WGS) entry which is preliminary data.</text>
</comment>
<dbReference type="Proteomes" id="UP001221838">
    <property type="component" value="Unassembled WGS sequence"/>
</dbReference>